<dbReference type="Gene3D" id="3.20.10.10">
    <property type="entry name" value="D-amino Acid Aminotransferase, subunit A, domain 2"/>
    <property type="match status" value="1"/>
</dbReference>
<keyword evidence="3 8" id="KW-0032">Aminotransferase</keyword>
<keyword evidence="4 8" id="KW-0808">Transferase</keyword>
<dbReference type="SUPFAM" id="SSF56752">
    <property type="entry name" value="D-aminoacid aminotransferase-like PLP-dependent enzymes"/>
    <property type="match status" value="1"/>
</dbReference>
<comment type="catalytic activity">
    <reaction evidence="8">
        <text>L-valine + 2-oxoglutarate = 3-methyl-2-oxobutanoate + L-glutamate</text>
        <dbReference type="Rhea" id="RHEA:24813"/>
        <dbReference type="ChEBI" id="CHEBI:11851"/>
        <dbReference type="ChEBI" id="CHEBI:16810"/>
        <dbReference type="ChEBI" id="CHEBI:29985"/>
        <dbReference type="ChEBI" id="CHEBI:57762"/>
        <dbReference type="EC" id="2.6.1.42"/>
    </reaction>
</comment>
<dbReference type="FunFam" id="3.20.10.10:FF:000003">
    <property type="entry name" value="Branched-chain-amino-acid aminotransferase"/>
    <property type="match status" value="1"/>
</dbReference>
<dbReference type="EMBL" id="JAAARO010000012">
    <property type="protein sequence ID" value="KAF5739826.1"/>
    <property type="molecule type" value="Genomic_DNA"/>
</dbReference>
<dbReference type="PANTHER" id="PTHR42825:SF10">
    <property type="entry name" value="BRANCHED-CHAIN-AMINO-ACID AMINOTRANSFERASE"/>
    <property type="match status" value="1"/>
</dbReference>
<organism evidence="9 10">
    <name type="scientific">Tripterygium wilfordii</name>
    <name type="common">Thunder God vine</name>
    <dbReference type="NCBI Taxonomy" id="458696"/>
    <lineage>
        <taxon>Eukaryota</taxon>
        <taxon>Viridiplantae</taxon>
        <taxon>Streptophyta</taxon>
        <taxon>Embryophyta</taxon>
        <taxon>Tracheophyta</taxon>
        <taxon>Spermatophyta</taxon>
        <taxon>Magnoliopsida</taxon>
        <taxon>eudicotyledons</taxon>
        <taxon>Gunneridae</taxon>
        <taxon>Pentapetalae</taxon>
        <taxon>rosids</taxon>
        <taxon>fabids</taxon>
        <taxon>Celastrales</taxon>
        <taxon>Celastraceae</taxon>
        <taxon>Tripterygium</taxon>
    </lineage>
</organism>
<dbReference type="InParanoid" id="A0A7J7D177"/>
<keyword evidence="8" id="KW-0028">Amino-acid biosynthesis</keyword>
<dbReference type="Pfam" id="PF01063">
    <property type="entry name" value="Aminotran_4"/>
    <property type="match status" value="1"/>
</dbReference>
<evidence type="ECO:0000256" key="8">
    <source>
        <dbReference type="RuleBase" id="RU004517"/>
    </source>
</evidence>
<dbReference type="PANTHER" id="PTHR42825">
    <property type="entry name" value="AMINO ACID AMINOTRANSFERASE"/>
    <property type="match status" value="1"/>
</dbReference>
<comment type="catalytic activity">
    <reaction evidence="8">
        <text>L-isoleucine + 2-oxoglutarate = (S)-3-methyl-2-oxopentanoate + L-glutamate</text>
        <dbReference type="Rhea" id="RHEA:24801"/>
        <dbReference type="ChEBI" id="CHEBI:16810"/>
        <dbReference type="ChEBI" id="CHEBI:29985"/>
        <dbReference type="ChEBI" id="CHEBI:35146"/>
        <dbReference type="ChEBI" id="CHEBI:58045"/>
        <dbReference type="EC" id="2.6.1.42"/>
    </reaction>
</comment>
<dbReference type="InterPro" id="IPR043132">
    <property type="entry name" value="BCAT-like_C"/>
</dbReference>
<keyword evidence="5 7" id="KW-0663">Pyridoxal phosphate</keyword>
<evidence type="ECO:0000313" key="10">
    <source>
        <dbReference type="Proteomes" id="UP000593562"/>
    </source>
</evidence>
<dbReference type="GO" id="GO:0009507">
    <property type="term" value="C:chloroplast"/>
    <property type="evidence" value="ECO:0007669"/>
    <property type="project" value="TreeGrafter"/>
</dbReference>
<dbReference type="InterPro" id="IPR005786">
    <property type="entry name" value="B_amino_transII"/>
</dbReference>
<dbReference type="EC" id="2.6.1.42" evidence="8"/>
<evidence type="ECO:0000313" key="9">
    <source>
        <dbReference type="EMBL" id="KAF5739826.1"/>
    </source>
</evidence>
<dbReference type="InterPro" id="IPR001544">
    <property type="entry name" value="Aminotrans_IV"/>
</dbReference>
<evidence type="ECO:0000256" key="4">
    <source>
        <dbReference type="ARBA" id="ARBA00022679"/>
    </source>
</evidence>
<evidence type="ECO:0000256" key="7">
    <source>
        <dbReference type="RuleBase" id="RU004516"/>
    </source>
</evidence>
<dbReference type="InterPro" id="IPR043131">
    <property type="entry name" value="BCAT-like_N"/>
</dbReference>
<protein>
    <recommendedName>
        <fullName evidence="8">Branched-chain-amino-acid aminotransferase</fullName>
        <ecNumber evidence="8">2.6.1.42</ecNumber>
    </recommendedName>
</protein>
<comment type="caution">
    <text evidence="9">The sequence shown here is derived from an EMBL/GenBank/DDBJ whole genome shotgun (WGS) entry which is preliminary data.</text>
</comment>
<evidence type="ECO:0000256" key="6">
    <source>
        <dbReference type="RuleBase" id="RU004106"/>
    </source>
</evidence>
<comment type="cofactor">
    <cofactor evidence="1 7">
        <name>pyridoxal 5'-phosphate</name>
        <dbReference type="ChEBI" id="CHEBI:597326"/>
    </cofactor>
</comment>
<name>A0A7J7D177_TRIWF</name>
<dbReference type="GO" id="GO:0004084">
    <property type="term" value="F:branched-chain-amino-acid transaminase activity"/>
    <property type="evidence" value="ECO:0007669"/>
    <property type="project" value="UniProtKB-EC"/>
</dbReference>
<evidence type="ECO:0000256" key="5">
    <source>
        <dbReference type="ARBA" id="ARBA00022898"/>
    </source>
</evidence>
<sequence>MRLGAERICMPAPTVEQFVEAVKATVLANRRWVPPPNNGFLHIRPLLMGSGSVLSVTPATEFVFLIYVTPVGNYFEGGIKPIDLVVENDIHRATPGGVGGIKAIGNYASITKAQARAKANGFSDVIYLDAVHKRYLEEVSTGNIFVVKDKTIITPELSGTVLPGITRKSIIEIAPTEGFQVEERPVAIEELFEADEVFCTGNAICLLHVGSITYKGKRVSYRESGLGNISRHLFSILRNIQMGLVEDKMGWTCILI</sequence>
<proteinExistence type="inferred from homology"/>
<gene>
    <name evidence="9" type="ORF">HS088_TW12G01037</name>
</gene>
<comment type="similarity">
    <text evidence="2 6">Belongs to the class-IV pyridoxal-phosphate-dependent aminotransferase family.</text>
</comment>
<dbReference type="Gene3D" id="3.30.470.10">
    <property type="match status" value="1"/>
</dbReference>
<dbReference type="GO" id="GO:0009082">
    <property type="term" value="P:branched-chain amino acid biosynthetic process"/>
    <property type="evidence" value="ECO:0007669"/>
    <property type="project" value="UniProtKB-KW"/>
</dbReference>
<dbReference type="InterPro" id="IPR036038">
    <property type="entry name" value="Aminotransferase-like"/>
</dbReference>
<keyword evidence="8" id="KW-0100">Branched-chain amino acid biosynthesis</keyword>
<evidence type="ECO:0000256" key="1">
    <source>
        <dbReference type="ARBA" id="ARBA00001933"/>
    </source>
</evidence>
<dbReference type="PROSITE" id="PS00770">
    <property type="entry name" value="AA_TRANSFER_CLASS_4"/>
    <property type="match status" value="1"/>
</dbReference>
<dbReference type="GO" id="GO:0008652">
    <property type="term" value="P:amino acid biosynthetic process"/>
    <property type="evidence" value="ECO:0007669"/>
    <property type="project" value="UniProtKB-KW"/>
</dbReference>
<accession>A0A7J7D177</accession>
<evidence type="ECO:0000256" key="3">
    <source>
        <dbReference type="ARBA" id="ARBA00022576"/>
    </source>
</evidence>
<keyword evidence="10" id="KW-1185">Reference proteome</keyword>
<dbReference type="Proteomes" id="UP000593562">
    <property type="component" value="Unassembled WGS sequence"/>
</dbReference>
<evidence type="ECO:0000256" key="2">
    <source>
        <dbReference type="ARBA" id="ARBA00009320"/>
    </source>
</evidence>
<dbReference type="AlphaFoldDB" id="A0A7J7D177"/>
<reference evidence="9 10" key="1">
    <citation type="journal article" date="2020" name="Nat. Commun.">
        <title>Genome of Tripterygium wilfordii and identification of cytochrome P450 involved in triptolide biosynthesis.</title>
        <authorList>
            <person name="Tu L."/>
            <person name="Su P."/>
            <person name="Zhang Z."/>
            <person name="Gao L."/>
            <person name="Wang J."/>
            <person name="Hu T."/>
            <person name="Zhou J."/>
            <person name="Zhang Y."/>
            <person name="Zhao Y."/>
            <person name="Liu Y."/>
            <person name="Song Y."/>
            <person name="Tong Y."/>
            <person name="Lu Y."/>
            <person name="Yang J."/>
            <person name="Xu C."/>
            <person name="Jia M."/>
            <person name="Peters R.J."/>
            <person name="Huang L."/>
            <person name="Gao W."/>
        </authorList>
    </citation>
    <scope>NUCLEOTIDE SEQUENCE [LARGE SCALE GENOMIC DNA]</scope>
    <source>
        <strain evidence="10">cv. XIE 37</strain>
        <tissue evidence="9">Leaf</tissue>
    </source>
</reference>
<comment type="catalytic activity">
    <reaction evidence="8">
        <text>L-leucine + 2-oxoglutarate = 4-methyl-2-oxopentanoate + L-glutamate</text>
        <dbReference type="Rhea" id="RHEA:18321"/>
        <dbReference type="ChEBI" id="CHEBI:16810"/>
        <dbReference type="ChEBI" id="CHEBI:17865"/>
        <dbReference type="ChEBI" id="CHEBI:29985"/>
        <dbReference type="ChEBI" id="CHEBI:57427"/>
        <dbReference type="EC" id="2.6.1.42"/>
    </reaction>
</comment>
<dbReference type="InterPro" id="IPR018300">
    <property type="entry name" value="Aminotrans_IV_CS"/>
</dbReference>